<dbReference type="PANTHER" id="PTHR48024">
    <property type="entry name" value="GEO13361P1-RELATED"/>
    <property type="match status" value="1"/>
</dbReference>
<dbReference type="AlphaFoldDB" id="A0A183H7Q6"/>
<keyword evidence="7" id="KW-1185">Reference proteome</keyword>
<evidence type="ECO:0000256" key="1">
    <source>
        <dbReference type="ARBA" id="ARBA00022884"/>
    </source>
</evidence>
<dbReference type="InterPro" id="IPR000504">
    <property type="entry name" value="RRM_dom"/>
</dbReference>
<dbReference type="PROSITE" id="PS50102">
    <property type="entry name" value="RRM"/>
    <property type="match status" value="1"/>
</dbReference>
<proteinExistence type="predicted"/>
<feature type="compositionally biased region" description="Low complexity" evidence="3">
    <location>
        <begin position="22"/>
        <end position="33"/>
    </location>
</feature>
<dbReference type="InterPro" id="IPR012677">
    <property type="entry name" value="Nucleotide-bd_a/b_plait_sf"/>
</dbReference>
<dbReference type="EMBL" id="UZAJ01002368">
    <property type="protein sequence ID" value="VDO36792.1"/>
    <property type="molecule type" value="Genomic_DNA"/>
</dbReference>
<sequence>MRSGLVNSTTPSNSAVLDSPQNTRNASSSNTTTDSHRRSSDLHSPNSSSSKQIQKERQVYVLFSFSINITSVLFFDLGIYFSDLYSRSFGFRQKMSQHRLSSSSSLRRQSRERERDRERGNSSRTDERCQRSRTSGNNDRRISASDSRTARRPHHSPRASASSDSSRDSASSSGSSGYHHHLSNTHTVQSTVIKLGASCSRRNDANSSNELSASCGNHDNLSGAFQDIDGIYVSNLPSSRTESSLKDGLANFFKKFGKVVHIILETESGPNFVEQRRAFVIFQRLMDADKLKDIHHLFGLRLKIRFASHAAVTEAYNTYLSTNGQECLSSQDTASTSTSSVVDALTCRASRTLYVGGLERRTTDDSLRSRFSYFGHILETGYFCKS</sequence>
<organism evidence="8">
    <name type="scientific">Onchocerca flexuosa</name>
    <dbReference type="NCBI Taxonomy" id="387005"/>
    <lineage>
        <taxon>Eukaryota</taxon>
        <taxon>Metazoa</taxon>
        <taxon>Ecdysozoa</taxon>
        <taxon>Nematoda</taxon>
        <taxon>Chromadorea</taxon>
        <taxon>Rhabditida</taxon>
        <taxon>Spirurina</taxon>
        <taxon>Spiruromorpha</taxon>
        <taxon>Filarioidea</taxon>
        <taxon>Onchocercidae</taxon>
        <taxon>Onchocerca</taxon>
    </lineage>
</organism>
<gene>
    <name evidence="6" type="ORF">OFLC_LOCUS3517</name>
</gene>
<evidence type="ECO:0000256" key="4">
    <source>
        <dbReference type="SAM" id="Phobius"/>
    </source>
</evidence>
<name>A0A183H7Q6_9BILA</name>
<evidence type="ECO:0000313" key="8">
    <source>
        <dbReference type="WBParaSite" id="OFLC_0000351701-mRNA-1"/>
    </source>
</evidence>
<keyword evidence="1 2" id="KW-0694">RNA-binding</keyword>
<keyword evidence="4" id="KW-0472">Membrane</keyword>
<dbReference type="CDD" id="cd00590">
    <property type="entry name" value="RRM_SF"/>
    <property type="match status" value="1"/>
</dbReference>
<dbReference type="SUPFAM" id="SSF54928">
    <property type="entry name" value="RNA-binding domain, RBD"/>
    <property type="match status" value="1"/>
</dbReference>
<reference evidence="6 7" key="2">
    <citation type="submission" date="2018-11" db="EMBL/GenBank/DDBJ databases">
        <authorList>
            <consortium name="Pathogen Informatics"/>
        </authorList>
    </citation>
    <scope>NUCLEOTIDE SEQUENCE [LARGE SCALE GENOMIC DNA]</scope>
</reference>
<feature type="compositionally biased region" description="Basic and acidic residues" evidence="3">
    <location>
        <begin position="109"/>
        <end position="130"/>
    </location>
</feature>
<feature type="region of interest" description="Disordered" evidence="3">
    <location>
        <begin position="94"/>
        <end position="184"/>
    </location>
</feature>
<dbReference type="Proteomes" id="UP000267606">
    <property type="component" value="Unassembled WGS sequence"/>
</dbReference>
<feature type="compositionally biased region" description="Low complexity" evidence="3">
    <location>
        <begin position="158"/>
        <end position="177"/>
    </location>
</feature>
<evidence type="ECO:0000256" key="3">
    <source>
        <dbReference type="SAM" id="MobiDB-lite"/>
    </source>
</evidence>
<dbReference type="Pfam" id="PF00076">
    <property type="entry name" value="RRM_1"/>
    <property type="match status" value="1"/>
</dbReference>
<dbReference type="InterPro" id="IPR035979">
    <property type="entry name" value="RBD_domain_sf"/>
</dbReference>
<evidence type="ECO:0000313" key="6">
    <source>
        <dbReference type="EMBL" id="VDO36792.1"/>
    </source>
</evidence>
<feature type="region of interest" description="Disordered" evidence="3">
    <location>
        <begin position="1"/>
        <end position="53"/>
    </location>
</feature>
<feature type="domain" description="RRM" evidence="5">
    <location>
        <begin position="229"/>
        <end position="309"/>
    </location>
</feature>
<feature type="compositionally biased region" description="Polar residues" evidence="3">
    <location>
        <begin position="1"/>
        <end position="21"/>
    </location>
</feature>
<keyword evidence="4" id="KW-0812">Transmembrane</keyword>
<evidence type="ECO:0000256" key="2">
    <source>
        <dbReference type="PROSITE-ProRule" id="PRU00176"/>
    </source>
</evidence>
<dbReference type="STRING" id="387005.A0A183H7Q6"/>
<dbReference type="WBParaSite" id="OFLC_0000351701-mRNA-1">
    <property type="protein sequence ID" value="OFLC_0000351701-mRNA-1"/>
    <property type="gene ID" value="OFLC_0000351701"/>
</dbReference>
<feature type="transmembrane region" description="Helical" evidence="4">
    <location>
        <begin position="59"/>
        <end position="81"/>
    </location>
</feature>
<feature type="compositionally biased region" description="Low complexity" evidence="3">
    <location>
        <begin position="98"/>
        <end position="107"/>
    </location>
</feature>
<dbReference type="PANTHER" id="PTHR48024:SF56">
    <property type="entry name" value="HETEROGENEOUS NUCLEAR RIBONUCLEOPROTEIN A0"/>
    <property type="match status" value="1"/>
</dbReference>
<reference evidence="8" key="1">
    <citation type="submission" date="2016-06" db="UniProtKB">
        <authorList>
            <consortium name="WormBaseParasite"/>
        </authorList>
    </citation>
    <scope>IDENTIFICATION</scope>
</reference>
<evidence type="ECO:0000259" key="5">
    <source>
        <dbReference type="PROSITE" id="PS50102"/>
    </source>
</evidence>
<dbReference type="Gene3D" id="3.30.70.330">
    <property type="match status" value="2"/>
</dbReference>
<keyword evidence="4" id="KW-1133">Transmembrane helix</keyword>
<dbReference type="GO" id="GO:0003723">
    <property type="term" value="F:RNA binding"/>
    <property type="evidence" value="ECO:0007669"/>
    <property type="project" value="UniProtKB-UniRule"/>
</dbReference>
<dbReference type="InterPro" id="IPR050886">
    <property type="entry name" value="RNA-binding_reg"/>
</dbReference>
<protein>
    <submittedName>
        <fullName evidence="8">RRM domain-containing protein</fullName>
    </submittedName>
</protein>
<accession>A0A183H7Q6</accession>
<evidence type="ECO:0000313" key="7">
    <source>
        <dbReference type="Proteomes" id="UP000267606"/>
    </source>
</evidence>